<evidence type="ECO:0000313" key="2">
    <source>
        <dbReference type="EMBL" id="MZP30104.1"/>
    </source>
</evidence>
<name>A0A845L5I5_9FIRM</name>
<comment type="caution">
    <text evidence="2">The sequence shown here is derived from an EMBL/GenBank/DDBJ whole genome shotgun (WGS) entry which is preliminary data.</text>
</comment>
<dbReference type="AlphaFoldDB" id="A0A845L5I5"/>
<dbReference type="CDD" id="cd04182">
    <property type="entry name" value="GT_2_like_f"/>
    <property type="match status" value="1"/>
</dbReference>
<dbReference type="Proteomes" id="UP000463470">
    <property type="component" value="Unassembled WGS sequence"/>
</dbReference>
<dbReference type="InterPro" id="IPR029044">
    <property type="entry name" value="Nucleotide-diphossugar_trans"/>
</dbReference>
<evidence type="ECO:0000259" key="1">
    <source>
        <dbReference type="Pfam" id="PF12804"/>
    </source>
</evidence>
<dbReference type="Gene3D" id="3.90.550.10">
    <property type="entry name" value="Spore Coat Polysaccharide Biosynthesis Protein SpsA, Chain A"/>
    <property type="match status" value="1"/>
</dbReference>
<accession>A0A845L5I5</accession>
<proteinExistence type="predicted"/>
<evidence type="ECO:0000313" key="3">
    <source>
        <dbReference type="Proteomes" id="UP000463470"/>
    </source>
</evidence>
<dbReference type="SUPFAM" id="SSF53448">
    <property type="entry name" value="Nucleotide-diphospho-sugar transferases"/>
    <property type="match status" value="1"/>
</dbReference>
<dbReference type="GO" id="GO:0016779">
    <property type="term" value="F:nucleotidyltransferase activity"/>
    <property type="evidence" value="ECO:0007669"/>
    <property type="project" value="UniProtKB-ARBA"/>
</dbReference>
<protein>
    <submittedName>
        <fullName evidence="2">NTP transferase domain-containing protein</fullName>
    </submittedName>
</protein>
<keyword evidence="3" id="KW-1185">Reference proteome</keyword>
<feature type="domain" description="MobA-like NTP transferase" evidence="1">
    <location>
        <begin position="1"/>
        <end position="153"/>
    </location>
</feature>
<dbReference type="PANTHER" id="PTHR43777:SF1">
    <property type="entry name" value="MOLYBDENUM COFACTOR CYTIDYLYLTRANSFERASE"/>
    <property type="match status" value="1"/>
</dbReference>
<dbReference type="OrthoDB" id="9797742at2"/>
<organism evidence="2 3">
    <name type="scientific">Heliomicrobium undosum</name>
    <dbReference type="NCBI Taxonomy" id="121734"/>
    <lineage>
        <taxon>Bacteria</taxon>
        <taxon>Bacillati</taxon>
        <taxon>Bacillota</taxon>
        <taxon>Clostridia</taxon>
        <taxon>Eubacteriales</taxon>
        <taxon>Heliobacteriaceae</taxon>
        <taxon>Heliomicrobium</taxon>
    </lineage>
</organism>
<sequence length="184" mass="20578">MGQQKLLLPLGEKPVLAHAMDRMNQLPWGRRLVVIGEPRQSLADLSMSRGFQAVYNEWREEGQASSVRLAVSTLCPLDGLSGFVFLPGDQPFIEPTLVTAMADAFFQKNDRRAIVVPRHEGQWRSPVLFGAAWRSALSTLTGDRGGRDLIQKNPGCVVSVDWADERPFADVDTWIDYEALQQQK</sequence>
<dbReference type="PANTHER" id="PTHR43777">
    <property type="entry name" value="MOLYBDENUM COFACTOR CYTIDYLYLTRANSFERASE"/>
    <property type="match status" value="1"/>
</dbReference>
<reference evidence="2 3" key="1">
    <citation type="submission" date="2020-01" db="EMBL/GenBank/DDBJ databases">
        <title>Whole-genome sequence of Heliobacterium undosum DSM 13378.</title>
        <authorList>
            <person name="Kyndt J.A."/>
            <person name="Meyer T.E."/>
        </authorList>
    </citation>
    <scope>NUCLEOTIDE SEQUENCE [LARGE SCALE GENOMIC DNA]</scope>
    <source>
        <strain evidence="2 3">DSM 13378</strain>
    </source>
</reference>
<dbReference type="Pfam" id="PF12804">
    <property type="entry name" value="NTP_transf_3"/>
    <property type="match status" value="1"/>
</dbReference>
<gene>
    <name evidence="2" type="ORF">GTO91_10335</name>
</gene>
<keyword evidence="2" id="KW-0808">Transferase</keyword>
<dbReference type="EMBL" id="WXEY01000010">
    <property type="protein sequence ID" value="MZP30104.1"/>
    <property type="molecule type" value="Genomic_DNA"/>
</dbReference>
<dbReference type="InterPro" id="IPR025877">
    <property type="entry name" value="MobA-like_NTP_Trfase"/>
</dbReference>